<evidence type="ECO:0000256" key="1">
    <source>
        <dbReference type="ARBA" id="ARBA00004141"/>
    </source>
</evidence>
<feature type="transmembrane region" description="Helical" evidence="6">
    <location>
        <begin position="217"/>
        <end position="237"/>
    </location>
</feature>
<comment type="subcellular location">
    <subcellularLocation>
        <location evidence="1">Membrane</location>
        <topology evidence="1">Multi-pass membrane protein</topology>
    </subcellularLocation>
</comment>
<evidence type="ECO:0000256" key="3">
    <source>
        <dbReference type="ARBA" id="ARBA00022989"/>
    </source>
</evidence>
<comment type="caution">
    <text evidence="8">The sequence shown here is derived from an EMBL/GenBank/DDBJ whole genome shotgun (WGS) entry which is preliminary data.</text>
</comment>
<reference evidence="8" key="1">
    <citation type="submission" date="2022-11" db="EMBL/GenBank/DDBJ databases">
        <authorList>
            <person name="Petersen C."/>
        </authorList>
    </citation>
    <scope>NUCLEOTIDE SEQUENCE</scope>
    <source>
        <strain evidence="8">IBT 30069</strain>
    </source>
</reference>
<feature type="transmembrane region" description="Helical" evidence="6">
    <location>
        <begin position="410"/>
        <end position="433"/>
    </location>
</feature>
<dbReference type="GO" id="GO:0022857">
    <property type="term" value="F:transmembrane transporter activity"/>
    <property type="evidence" value="ECO:0007669"/>
    <property type="project" value="InterPro"/>
</dbReference>
<feature type="domain" description="Major facilitator superfamily (MFS) profile" evidence="7">
    <location>
        <begin position="60"/>
        <end position="531"/>
    </location>
</feature>
<feature type="transmembrane region" description="Helical" evidence="6">
    <location>
        <begin position="331"/>
        <end position="357"/>
    </location>
</feature>
<dbReference type="InterPro" id="IPR020846">
    <property type="entry name" value="MFS_dom"/>
</dbReference>
<feature type="transmembrane region" description="Helical" evidence="6">
    <location>
        <begin position="159"/>
        <end position="181"/>
    </location>
</feature>
<feature type="transmembrane region" description="Helical" evidence="6">
    <location>
        <begin position="506"/>
        <end position="527"/>
    </location>
</feature>
<keyword evidence="4 6" id="KW-0472">Membrane</keyword>
<dbReference type="OrthoDB" id="5215911at2759"/>
<dbReference type="AlphaFoldDB" id="A0A9W9KJX3"/>
<feature type="region of interest" description="Disordered" evidence="5">
    <location>
        <begin position="254"/>
        <end position="276"/>
    </location>
</feature>
<dbReference type="GO" id="GO:0005886">
    <property type="term" value="C:plasma membrane"/>
    <property type="evidence" value="ECO:0007669"/>
    <property type="project" value="TreeGrafter"/>
</dbReference>
<feature type="transmembrane region" description="Helical" evidence="6">
    <location>
        <begin position="62"/>
        <end position="84"/>
    </location>
</feature>
<feature type="transmembrane region" description="Helical" evidence="6">
    <location>
        <begin position="377"/>
        <end position="398"/>
    </location>
</feature>
<evidence type="ECO:0000256" key="4">
    <source>
        <dbReference type="ARBA" id="ARBA00023136"/>
    </source>
</evidence>
<keyword evidence="3 6" id="KW-1133">Transmembrane helix</keyword>
<keyword evidence="2 6" id="KW-0812">Transmembrane</keyword>
<dbReference type="InterPro" id="IPR011701">
    <property type="entry name" value="MFS"/>
</dbReference>
<protein>
    <submittedName>
        <fullName evidence="8">MFS general substrate transporter</fullName>
    </submittedName>
</protein>
<evidence type="ECO:0000256" key="5">
    <source>
        <dbReference type="SAM" id="MobiDB-lite"/>
    </source>
</evidence>
<feature type="transmembrane region" description="Helical" evidence="6">
    <location>
        <begin position="104"/>
        <end position="121"/>
    </location>
</feature>
<proteinExistence type="predicted"/>
<evidence type="ECO:0000256" key="6">
    <source>
        <dbReference type="SAM" id="Phobius"/>
    </source>
</evidence>
<dbReference type="SUPFAM" id="SSF103473">
    <property type="entry name" value="MFS general substrate transporter"/>
    <property type="match status" value="1"/>
</dbReference>
<accession>A0A9W9KJX3</accession>
<evidence type="ECO:0000313" key="8">
    <source>
        <dbReference type="EMBL" id="KAJ5108062.1"/>
    </source>
</evidence>
<feature type="transmembrane region" description="Helical" evidence="6">
    <location>
        <begin position="128"/>
        <end position="147"/>
    </location>
</feature>
<keyword evidence="9" id="KW-1185">Reference proteome</keyword>
<feature type="transmembrane region" description="Helical" evidence="6">
    <location>
        <begin position="475"/>
        <end position="494"/>
    </location>
</feature>
<feature type="compositionally biased region" description="Polar residues" evidence="5">
    <location>
        <begin position="1"/>
        <end position="15"/>
    </location>
</feature>
<dbReference type="InterPro" id="IPR036259">
    <property type="entry name" value="MFS_trans_sf"/>
</dbReference>
<dbReference type="Proteomes" id="UP001149165">
    <property type="component" value="Unassembled WGS sequence"/>
</dbReference>
<name>A0A9W9KJX3_9EURO</name>
<dbReference type="EMBL" id="JAPQKH010000003">
    <property type="protein sequence ID" value="KAJ5108062.1"/>
    <property type="molecule type" value="Genomic_DNA"/>
</dbReference>
<evidence type="ECO:0000313" key="9">
    <source>
        <dbReference type="Proteomes" id="UP001149165"/>
    </source>
</evidence>
<dbReference type="PANTHER" id="PTHR23502:SF50">
    <property type="entry name" value="TRANSPORTER, PUTATIVE (AFU_ORTHOLOGUE AFUA_5G00430)-RELATED"/>
    <property type="match status" value="1"/>
</dbReference>
<reference evidence="8" key="2">
    <citation type="journal article" date="2023" name="IMA Fungus">
        <title>Comparative genomic study of the Penicillium genus elucidates a diverse pangenome and 15 lateral gene transfer events.</title>
        <authorList>
            <person name="Petersen C."/>
            <person name="Sorensen T."/>
            <person name="Nielsen M.R."/>
            <person name="Sondergaard T.E."/>
            <person name="Sorensen J.L."/>
            <person name="Fitzpatrick D.A."/>
            <person name="Frisvad J.C."/>
            <person name="Nielsen K.L."/>
        </authorList>
    </citation>
    <scope>NUCLEOTIDE SEQUENCE</scope>
    <source>
        <strain evidence="8">IBT 30069</strain>
    </source>
</reference>
<dbReference type="Pfam" id="PF07690">
    <property type="entry name" value="MFS_1"/>
    <property type="match status" value="1"/>
</dbReference>
<gene>
    <name evidence="8" type="ORF">N7456_004737</name>
</gene>
<sequence>MDQTLAASSSSTMEQNDIPPGTFLLVRDDEIDTTGQHIVMLDPIPTSDPNEPLNWSTARKTINFTIVLGMTGVIFTALSSQTIFWQQMVIDLNATYTQLNNAMSVNFVGLATGCILFIPLAKKYGRRPVYIASTILMLVTSLCTAKLTSLSGLYVCNLLQGLAGATNEAIVEITIADLFFVHHRGRMNGLYMTMVMVGSFLGPIAAGVQATNQGWRWSYRTQGIFNAIFLVLFVFLYEETKYVPVITGQSEVEPNPTEYIPRSDSKDQKQACQSEANSTHVITEPSNLHHEINHDIAMNSWRKRLALSTATPETIWPYYYRPFQILCAFPAVAYTALQYASGVAFLTIMSSVISLTFPLPPYSFNPEQIGFMSVGPFIGNLIGAVYGGLLGDWSIIYFSRKNKGYFEPEMRLYILPIPAIFMSGGLIMFGATVSRGMHWIYPSIAGVFFGFGLGSISDAALTLVIDSYRELTGDAFTGIAFMRNAVSIGIPFAITPWINQNGIQNMFIIAGFISLGITGLMVPVMIWGKRARRALAPHYREMVRKQGHMH</sequence>
<dbReference type="PANTHER" id="PTHR23502">
    <property type="entry name" value="MAJOR FACILITATOR SUPERFAMILY"/>
    <property type="match status" value="1"/>
</dbReference>
<feature type="region of interest" description="Disordered" evidence="5">
    <location>
        <begin position="1"/>
        <end position="20"/>
    </location>
</feature>
<evidence type="ECO:0000256" key="2">
    <source>
        <dbReference type="ARBA" id="ARBA00022692"/>
    </source>
</evidence>
<organism evidence="8 9">
    <name type="scientific">Penicillium angulare</name>
    <dbReference type="NCBI Taxonomy" id="116970"/>
    <lineage>
        <taxon>Eukaryota</taxon>
        <taxon>Fungi</taxon>
        <taxon>Dikarya</taxon>
        <taxon>Ascomycota</taxon>
        <taxon>Pezizomycotina</taxon>
        <taxon>Eurotiomycetes</taxon>
        <taxon>Eurotiomycetidae</taxon>
        <taxon>Eurotiales</taxon>
        <taxon>Aspergillaceae</taxon>
        <taxon>Penicillium</taxon>
    </lineage>
</organism>
<evidence type="ECO:0000259" key="7">
    <source>
        <dbReference type="PROSITE" id="PS50850"/>
    </source>
</evidence>
<dbReference type="PROSITE" id="PS50850">
    <property type="entry name" value="MFS"/>
    <property type="match status" value="1"/>
</dbReference>
<feature type="transmembrane region" description="Helical" evidence="6">
    <location>
        <begin position="439"/>
        <end position="463"/>
    </location>
</feature>
<feature type="transmembrane region" description="Helical" evidence="6">
    <location>
        <begin position="190"/>
        <end position="211"/>
    </location>
</feature>
<dbReference type="Gene3D" id="1.20.1250.20">
    <property type="entry name" value="MFS general substrate transporter like domains"/>
    <property type="match status" value="1"/>
</dbReference>